<organism evidence="1">
    <name type="scientific">hydrothermal vent metagenome</name>
    <dbReference type="NCBI Taxonomy" id="652676"/>
    <lineage>
        <taxon>unclassified sequences</taxon>
        <taxon>metagenomes</taxon>
        <taxon>ecological metagenomes</taxon>
    </lineage>
</organism>
<reference evidence="1" key="1">
    <citation type="submission" date="2018-06" db="EMBL/GenBank/DDBJ databases">
        <authorList>
            <person name="Zhirakovskaya E."/>
        </authorList>
    </citation>
    <scope>NUCLEOTIDE SEQUENCE</scope>
</reference>
<evidence type="ECO:0008006" key="2">
    <source>
        <dbReference type="Google" id="ProtNLM"/>
    </source>
</evidence>
<dbReference type="EMBL" id="UOFN01000124">
    <property type="protein sequence ID" value="VAW80170.1"/>
    <property type="molecule type" value="Genomic_DNA"/>
</dbReference>
<dbReference type="AlphaFoldDB" id="A0A3B0YU40"/>
<name>A0A3B0YU40_9ZZZZ</name>
<sequence>MPTVPANINGVLVEFSPNVNKSVDQRIIGALKYVVKTSIATGHVLNKIYISSANDQHIAPSRHVQGAGKAIDISRINGMKMSVFYPTNPKVKAIVDAMQTRFESYPYRRENFGPLFKKKLGNSHAVSGHGDHIHFSVN</sequence>
<accession>A0A3B0YU40</accession>
<proteinExistence type="predicted"/>
<evidence type="ECO:0000313" key="1">
    <source>
        <dbReference type="EMBL" id="VAW80170.1"/>
    </source>
</evidence>
<protein>
    <recommendedName>
        <fullName evidence="2">Peptidase M15A C-terminal domain-containing protein</fullName>
    </recommendedName>
</protein>
<gene>
    <name evidence="1" type="ORF">MNBD_GAMMA15-1450</name>
</gene>